<feature type="transmembrane region" description="Helical" evidence="2">
    <location>
        <begin position="47"/>
        <end position="66"/>
    </location>
</feature>
<feature type="region of interest" description="Disordered" evidence="1">
    <location>
        <begin position="439"/>
        <end position="461"/>
    </location>
</feature>
<dbReference type="RefSeq" id="WP_281891875.1">
    <property type="nucleotide sequence ID" value="NZ_BSDI01000001.1"/>
</dbReference>
<keyword evidence="4" id="KW-1185">Reference proteome</keyword>
<feature type="transmembrane region" description="Helical" evidence="2">
    <location>
        <begin position="21"/>
        <end position="41"/>
    </location>
</feature>
<keyword evidence="2" id="KW-1133">Transmembrane helix</keyword>
<evidence type="ECO:0000256" key="1">
    <source>
        <dbReference type="SAM" id="MobiDB-lite"/>
    </source>
</evidence>
<comment type="caution">
    <text evidence="3">The sequence shown here is derived from an EMBL/GenBank/DDBJ whole genome shotgun (WGS) entry which is preliminary data.</text>
</comment>
<feature type="transmembrane region" description="Helical" evidence="2">
    <location>
        <begin position="186"/>
        <end position="206"/>
    </location>
</feature>
<feature type="transmembrane region" description="Helical" evidence="2">
    <location>
        <begin position="73"/>
        <end position="95"/>
    </location>
</feature>
<evidence type="ECO:0000313" key="4">
    <source>
        <dbReference type="Proteomes" id="UP001144280"/>
    </source>
</evidence>
<feature type="transmembrane region" description="Helical" evidence="2">
    <location>
        <begin position="360"/>
        <end position="382"/>
    </location>
</feature>
<keyword evidence="2" id="KW-0472">Membrane</keyword>
<sequence length="461" mass="50646">MTATGGVTAPPRQPRARRRKTLSGALADTGAVLVTSARLLWKHWPVLFALYFAGAAVREFAFIAAVQASKLNAVLGMLIMIVGPVATLAALVLMLRTVLPSLPWLAAVTRSPAQEPADGQRRPKTLLDYLASAMVPFLAVYASWGYLKADVSNYFYEVLEDATFNNADIFTNPGAVRESVNDRLPFDITVTLAVVVGFAIVLRWLLNWWQGGRRWPVVAIFGAYIEVIWILITVVALNSVRTPVTDWVRGRKVVEWLLDAWETFVSSLGPLTNVVRSAGEWLVNAISSADAVLVVPLAWLAVGAVVYGHKLVEPGPPASELLQRANSWWQRLPKPVRVVGTNLTTDVRDRFAPLAQSLRMMFRAGLAPMLLFCLSFLIAQTAQQWMWELERFLIGPRELNSVWWPLSGPLSLLNDAVGVVLLACLLGAAVDRVLRLQPPPSSSDVVEEAVEEAQPPTGNRM</sequence>
<organism evidence="3 4">
    <name type="scientific">Phytohabitans aurantiacus</name>
    <dbReference type="NCBI Taxonomy" id="3016789"/>
    <lineage>
        <taxon>Bacteria</taxon>
        <taxon>Bacillati</taxon>
        <taxon>Actinomycetota</taxon>
        <taxon>Actinomycetes</taxon>
        <taxon>Micromonosporales</taxon>
        <taxon>Micromonosporaceae</taxon>
    </lineage>
</organism>
<evidence type="ECO:0000256" key="2">
    <source>
        <dbReference type="SAM" id="Phobius"/>
    </source>
</evidence>
<gene>
    <name evidence="3" type="ORF">Pa4123_02880</name>
</gene>
<evidence type="ECO:0000313" key="3">
    <source>
        <dbReference type="EMBL" id="GLH95016.1"/>
    </source>
</evidence>
<feature type="compositionally biased region" description="Low complexity" evidence="1">
    <location>
        <begin position="452"/>
        <end position="461"/>
    </location>
</feature>
<dbReference type="Proteomes" id="UP001144280">
    <property type="component" value="Unassembled WGS sequence"/>
</dbReference>
<reference evidence="3" key="1">
    <citation type="submission" date="2022-12" db="EMBL/GenBank/DDBJ databases">
        <title>New Phytohabitans aurantiacus sp. RD004123 nov., an actinomycete isolated from soil.</title>
        <authorList>
            <person name="Triningsih D.W."/>
            <person name="Harunari E."/>
            <person name="Igarashi Y."/>
        </authorList>
    </citation>
    <scope>NUCLEOTIDE SEQUENCE</scope>
    <source>
        <strain evidence="3">RD004123</strain>
    </source>
</reference>
<feature type="transmembrane region" description="Helical" evidence="2">
    <location>
        <begin position="129"/>
        <end position="147"/>
    </location>
</feature>
<proteinExistence type="predicted"/>
<keyword evidence="2" id="KW-0812">Transmembrane</keyword>
<feature type="transmembrane region" description="Helical" evidence="2">
    <location>
        <begin position="402"/>
        <end position="430"/>
    </location>
</feature>
<dbReference type="EMBL" id="BSDI01000001">
    <property type="protein sequence ID" value="GLH95016.1"/>
    <property type="molecule type" value="Genomic_DNA"/>
</dbReference>
<evidence type="ECO:0008006" key="5">
    <source>
        <dbReference type="Google" id="ProtNLM"/>
    </source>
</evidence>
<name>A0ABQ5QN96_9ACTN</name>
<protein>
    <recommendedName>
        <fullName evidence="5">Integral membrane protein</fullName>
    </recommendedName>
</protein>
<feature type="transmembrane region" description="Helical" evidence="2">
    <location>
        <begin position="218"/>
        <end position="240"/>
    </location>
</feature>
<accession>A0ABQ5QN96</accession>